<organism evidence="2 3">
    <name type="scientific">Aspergillus homomorphus (strain CBS 101889)</name>
    <dbReference type="NCBI Taxonomy" id="1450537"/>
    <lineage>
        <taxon>Eukaryota</taxon>
        <taxon>Fungi</taxon>
        <taxon>Dikarya</taxon>
        <taxon>Ascomycota</taxon>
        <taxon>Pezizomycotina</taxon>
        <taxon>Eurotiomycetes</taxon>
        <taxon>Eurotiomycetidae</taxon>
        <taxon>Eurotiales</taxon>
        <taxon>Aspergillaceae</taxon>
        <taxon>Aspergillus</taxon>
        <taxon>Aspergillus subgen. Circumdati</taxon>
    </lineage>
</organism>
<dbReference type="RefSeq" id="XP_025545906.1">
    <property type="nucleotide sequence ID" value="XM_025692238.1"/>
</dbReference>
<dbReference type="EMBL" id="KZ824357">
    <property type="protein sequence ID" value="RAL06752.1"/>
    <property type="molecule type" value="Genomic_DNA"/>
</dbReference>
<evidence type="ECO:0008006" key="4">
    <source>
        <dbReference type="Google" id="ProtNLM"/>
    </source>
</evidence>
<feature type="region of interest" description="Disordered" evidence="1">
    <location>
        <begin position="326"/>
        <end position="400"/>
    </location>
</feature>
<feature type="region of interest" description="Disordered" evidence="1">
    <location>
        <begin position="1"/>
        <end position="46"/>
    </location>
</feature>
<feature type="compositionally biased region" description="Basic and acidic residues" evidence="1">
    <location>
        <begin position="367"/>
        <end position="379"/>
    </location>
</feature>
<feature type="compositionally biased region" description="Basic and acidic residues" evidence="1">
    <location>
        <begin position="147"/>
        <end position="161"/>
    </location>
</feature>
<dbReference type="STRING" id="1450537.A0A395HFS0"/>
<feature type="region of interest" description="Disordered" evidence="1">
    <location>
        <begin position="147"/>
        <end position="210"/>
    </location>
</feature>
<name>A0A395HFS0_ASPHC</name>
<proteinExistence type="predicted"/>
<dbReference type="AlphaFoldDB" id="A0A395HFS0"/>
<gene>
    <name evidence="2" type="ORF">BO97DRAFT_358101</name>
</gene>
<feature type="compositionally biased region" description="Polar residues" evidence="1">
    <location>
        <begin position="326"/>
        <end position="340"/>
    </location>
</feature>
<reference evidence="2 3" key="1">
    <citation type="submission" date="2018-02" db="EMBL/GenBank/DDBJ databases">
        <title>The genomes of Aspergillus section Nigri reveals drivers in fungal speciation.</title>
        <authorList>
            <consortium name="DOE Joint Genome Institute"/>
            <person name="Vesth T.C."/>
            <person name="Nybo J."/>
            <person name="Theobald S."/>
            <person name="Brandl J."/>
            <person name="Frisvad J.C."/>
            <person name="Nielsen K.F."/>
            <person name="Lyhne E.K."/>
            <person name="Kogle M.E."/>
            <person name="Kuo A."/>
            <person name="Riley R."/>
            <person name="Clum A."/>
            <person name="Nolan M."/>
            <person name="Lipzen A."/>
            <person name="Salamov A."/>
            <person name="Henrissat B."/>
            <person name="Wiebenga A."/>
            <person name="De vries R.P."/>
            <person name="Grigoriev I.V."/>
            <person name="Mortensen U.H."/>
            <person name="Andersen M.R."/>
            <person name="Baker S.E."/>
        </authorList>
    </citation>
    <scope>NUCLEOTIDE SEQUENCE [LARGE SCALE GENOMIC DNA]</scope>
    <source>
        <strain evidence="2 3">CBS 101889</strain>
    </source>
</reference>
<protein>
    <recommendedName>
        <fullName evidence="4">Prenylated rab acceptor 1</fullName>
    </recommendedName>
</protein>
<feature type="compositionally biased region" description="Basic residues" evidence="1">
    <location>
        <begin position="391"/>
        <end position="400"/>
    </location>
</feature>
<dbReference type="GeneID" id="37196527"/>
<dbReference type="VEuPathDB" id="FungiDB:BO97DRAFT_358101"/>
<dbReference type="OrthoDB" id="63113at2759"/>
<feature type="compositionally biased region" description="Pro residues" evidence="1">
    <location>
        <begin position="293"/>
        <end position="302"/>
    </location>
</feature>
<feature type="compositionally biased region" description="Polar residues" evidence="1">
    <location>
        <begin position="192"/>
        <end position="201"/>
    </location>
</feature>
<keyword evidence="3" id="KW-1185">Reference proteome</keyword>
<evidence type="ECO:0000313" key="2">
    <source>
        <dbReference type="EMBL" id="RAL06752.1"/>
    </source>
</evidence>
<accession>A0A395HFS0</accession>
<evidence type="ECO:0000256" key="1">
    <source>
        <dbReference type="SAM" id="MobiDB-lite"/>
    </source>
</evidence>
<feature type="compositionally biased region" description="Acidic residues" evidence="1">
    <location>
        <begin position="33"/>
        <end position="46"/>
    </location>
</feature>
<feature type="compositionally biased region" description="Basic and acidic residues" evidence="1">
    <location>
        <begin position="345"/>
        <end position="360"/>
    </location>
</feature>
<sequence>MPRWGRSPGAKVGRQTRRRAAPWVDEGSRFEELGSEEEEEDDDDDVYVCRDTRALYARQVTAENMGGGSVRRRRMVEYDDGDNMAAVDEMDYDLHDNMDSTIAYAVQLAMKDKEERLVDQALDRIRRAQVQGQKNVRLSKRELEAIERKRMESRETPELDPRGSPLKGMSSGNRHLRSPASPNKRVSGGISRGNSNVSSPSKHGMPSSLADNNSAYAFWARTSGVSLVPEASPKSPSARPQPNHTPPRSPLQPAYSSERSPSVPLVRNPESMRGPAFTRPLSDDPQWVSTYQPPYPMDPPPHPLDHWRGSVGRVGTTSMLDYRTVLNGSPNSAHNATASQGRLGKATEKYLRNGEGHQSSDLDDNSDELHIVDVVERRVPAGMPTRVPPGRGRRQRGSRP</sequence>
<feature type="region of interest" description="Disordered" evidence="1">
    <location>
        <begin position="227"/>
        <end position="310"/>
    </location>
</feature>
<dbReference type="Proteomes" id="UP000248961">
    <property type="component" value="Unassembled WGS sequence"/>
</dbReference>
<evidence type="ECO:0000313" key="3">
    <source>
        <dbReference type="Proteomes" id="UP000248961"/>
    </source>
</evidence>